<feature type="domain" description="Serine aminopeptidase S33" evidence="1">
    <location>
        <begin position="80"/>
        <end position="288"/>
    </location>
</feature>
<dbReference type="Pfam" id="PF12146">
    <property type="entry name" value="Hydrolase_4"/>
    <property type="match status" value="1"/>
</dbReference>
<dbReference type="Proteomes" id="UP000542776">
    <property type="component" value="Unassembled WGS sequence"/>
</dbReference>
<protein>
    <submittedName>
        <fullName evidence="2">Esterase/lipase</fullName>
    </submittedName>
</protein>
<dbReference type="Gene3D" id="3.40.50.1820">
    <property type="entry name" value="alpha/beta hydrolase"/>
    <property type="match status" value="1"/>
</dbReference>
<organism evidence="2 3">
    <name type="scientific">Aureimonas pseudogalii</name>
    <dbReference type="NCBI Taxonomy" id="1744844"/>
    <lineage>
        <taxon>Bacteria</taxon>
        <taxon>Pseudomonadati</taxon>
        <taxon>Pseudomonadota</taxon>
        <taxon>Alphaproteobacteria</taxon>
        <taxon>Hyphomicrobiales</taxon>
        <taxon>Aurantimonadaceae</taxon>
        <taxon>Aureimonas</taxon>
    </lineage>
</organism>
<dbReference type="EMBL" id="JACIEK010000008">
    <property type="protein sequence ID" value="MBB3999106.1"/>
    <property type="molecule type" value="Genomic_DNA"/>
</dbReference>
<name>A0A7W6H5U2_9HYPH</name>
<dbReference type="InterPro" id="IPR029058">
    <property type="entry name" value="AB_hydrolase_fold"/>
</dbReference>
<dbReference type="InterPro" id="IPR022742">
    <property type="entry name" value="Hydrolase_4"/>
</dbReference>
<dbReference type="AlphaFoldDB" id="A0A7W6H5U2"/>
<dbReference type="RefSeq" id="WP_183200666.1">
    <property type="nucleotide sequence ID" value="NZ_JACIEK010000008.1"/>
</dbReference>
<comment type="caution">
    <text evidence="2">The sequence shown here is derived from an EMBL/GenBank/DDBJ whole genome shotgun (WGS) entry which is preliminary data.</text>
</comment>
<evidence type="ECO:0000313" key="2">
    <source>
        <dbReference type="EMBL" id="MBB3999106.1"/>
    </source>
</evidence>
<keyword evidence="3" id="KW-1185">Reference proteome</keyword>
<gene>
    <name evidence="2" type="ORF">GGR04_002965</name>
</gene>
<proteinExistence type="predicted"/>
<evidence type="ECO:0000259" key="1">
    <source>
        <dbReference type="Pfam" id="PF12146"/>
    </source>
</evidence>
<accession>A0A7W6H5U2</accession>
<dbReference type="SUPFAM" id="SSF53474">
    <property type="entry name" value="alpha/beta-Hydrolases"/>
    <property type="match status" value="1"/>
</dbReference>
<reference evidence="2 3" key="1">
    <citation type="submission" date="2020-08" db="EMBL/GenBank/DDBJ databases">
        <title>Genomic Encyclopedia of Type Strains, Phase IV (KMG-IV): sequencing the most valuable type-strain genomes for metagenomic binning, comparative biology and taxonomic classification.</title>
        <authorList>
            <person name="Goeker M."/>
        </authorList>
    </citation>
    <scope>NUCLEOTIDE SEQUENCE [LARGE SCALE GENOMIC DNA]</scope>
    <source>
        <strain evidence="2 3">DSM 102238</strain>
    </source>
</reference>
<evidence type="ECO:0000313" key="3">
    <source>
        <dbReference type="Proteomes" id="UP000542776"/>
    </source>
</evidence>
<sequence length="326" mass="34810">MRLRLILAALALLAVAAAAVWVFGPREPARLAPTFDASAIGDDPVAYLARTEADIPNLRSNAEKEIVWAYPASRSKTPIALVYIHGFSGAKGETRPLADEVAKRLGANLFYTRLTGHGRDGAAMAEASVGDWVDDMAEATAIARRLGERVVVIGTSTGATLATLAASRPDLSTDLAGLVAISPNYAVQNWRSFLLTLPFAREIISYLGPETYGAAKAEMTVDDEWTTSYPTRALLPMARLVEIVQGLDFASLRLPALFVYSQGDKVVDPARTDVIVGRWGGAHQTILVTDSTDPSQHVIAGAISSPNTTERLAGEIADWIRALPAS</sequence>